<evidence type="ECO:0000256" key="5">
    <source>
        <dbReference type="SAM" id="MobiDB-lite"/>
    </source>
</evidence>
<accession>A9DIH9</accession>
<evidence type="ECO:0000313" key="7">
    <source>
        <dbReference type="EMBL" id="EDP97905.1"/>
    </source>
</evidence>
<name>A9DIH9_9FLAO</name>
<dbReference type="eggNOG" id="COG2911">
    <property type="taxonomic scope" value="Bacteria"/>
</dbReference>
<feature type="domain" description="Translocation and assembly module TamB C-terminal" evidence="6">
    <location>
        <begin position="1180"/>
        <end position="1636"/>
    </location>
</feature>
<dbReference type="GO" id="GO:0009306">
    <property type="term" value="P:protein secretion"/>
    <property type="evidence" value="ECO:0007669"/>
    <property type="project" value="InterPro"/>
</dbReference>
<keyword evidence="3" id="KW-1133">Transmembrane helix</keyword>
<dbReference type="Proteomes" id="UP000002945">
    <property type="component" value="Unassembled WGS sequence"/>
</dbReference>
<dbReference type="HOGENOM" id="CLU_002997_0_0_10"/>
<dbReference type="STRING" id="391587.KAOT1_11847"/>
<keyword evidence="8" id="KW-1185">Reference proteome</keyword>
<keyword evidence="4" id="KW-0472">Membrane</keyword>
<evidence type="ECO:0000256" key="3">
    <source>
        <dbReference type="ARBA" id="ARBA00022989"/>
    </source>
</evidence>
<reference evidence="7 8" key="1">
    <citation type="journal article" date="2011" name="J. Bacteriol.">
        <title>Genome sequence of the algicidal bacterium Kordia algicida OT-1.</title>
        <authorList>
            <person name="Lee H.S."/>
            <person name="Kang S.G."/>
            <person name="Kwon K.K."/>
            <person name="Lee J.H."/>
            <person name="Kim S.J."/>
        </authorList>
    </citation>
    <scope>NUCLEOTIDE SEQUENCE [LARGE SCALE GENOMIC DNA]</scope>
    <source>
        <strain evidence="7 8">OT-1</strain>
    </source>
</reference>
<dbReference type="InterPro" id="IPR007452">
    <property type="entry name" value="TamB_C"/>
</dbReference>
<evidence type="ECO:0000313" key="8">
    <source>
        <dbReference type="Proteomes" id="UP000002945"/>
    </source>
</evidence>
<comment type="caution">
    <text evidence="7">The sequence shown here is derived from an EMBL/GenBank/DDBJ whole genome shotgun (WGS) entry which is preliminary data.</text>
</comment>
<dbReference type="Pfam" id="PF04357">
    <property type="entry name" value="TamB"/>
    <property type="match status" value="1"/>
</dbReference>
<evidence type="ECO:0000256" key="1">
    <source>
        <dbReference type="ARBA" id="ARBA00004167"/>
    </source>
</evidence>
<evidence type="ECO:0000256" key="4">
    <source>
        <dbReference type="ARBA" id="ARBA00023136"/>
    </source>
</evidence>
<comment type="subcellular location">
    <subcellularLocation>
        <location evidence="1">Membrane</location>
        <topology evidence="1">Single-pass membrane protein</topology>
    </subcellularLocation>
</comment>
<evidence type="ECO:0000259" key="6">
    <source>
        <dbReference type="Pfam" id="PF04357"/>
    </source>
</evidence>
<feature type="region of interest" description="Disordered" evidence="5">
    <location>
        <begin position="1650"/>
        <end position="1670"/>
    </location>
</feature>
<evidence type="ECO:0000256" key="2">
    <source>
        <dbReference type="ARBA" id="ARBA00022692"/>
    </source>
</evidence>
<proteinExistence type="predicted"/>
<dbReference type="OrthoDB" id="9811276at2"/>
<dbReference type="RefSeq" id="WP_007094919.1">
    <property type="nucleotide sequence ID" value="NZ_CP142125.1"/>
</dbReference>
<dbReference type="GO" id="GO:0005886">
    <property type="term" value="C:plasma membrane"/>
    <property type="evidence" value="ECO:0007669"/>
    <property type="project" value="InterPro"/>
</dbReference>
<sequence length="1670" mass="184897">MEKKKKTKKSLFWKIVKRSILVLFILFIALILFIRSSWGQDIIVNQVTSYISDKTNTKVSIDKLYLSFSGNLLMEGLYMEDKAGDTLVYSKNLEASIAILPLIKREEFHLKYLESDGLKANIHKKDSSSKFNYEFLIDAFAAADSTAQQTTGSPMKIKLGQLNFSNLDVTYADGEIGIESAVKLNTLKAKANSIDVEEMRFDVNNVVISDGAITYKQTKAFVDDPDAETVKLPYIIIQNLEAKQTNFSYASIPDKLEMNLFLDDFTVQMPALDLEKQVIDLTNVTLKNSTTTIVQSSPTTITTTETIQIPWPEWKVTAKQISIENNQVSVKTGNTKSVANVFNPENIQFRNFDLKATNVSYEPENVSATLEQVSFIDRSGFQLKNLVTQLTLNNAVTTLNNLSIRTNNNKIVGNVSIRYNNFNAFVNDPSSSRLSAKIPNLNVNPKDAFFFMPSLKENEYITKFSKKPLTGSLTVNGTLNAIEISNTSLAWGSDTKATLEGKITNALDINTAAIDFKNFNIISNKTDAFTFVDPELLTIDIPEEFQLIGTAAGSMTNLKTNALLTTSDGTIRVKGNFQNTTAIAFNGNIQVNELALGKLLKNEQLGVYSFNSTINGKGTSLNTLDATLTTDFQKLSYNNYDLSDLQLEGKITNGNGDLNLSFKDENLDVDMVNTIQLDTIASKVRTVLNVNGVNFQTLGLAKEDVRAKFTLEADIKGNSTEDLEIKGTITDGLSVLNNRPYLLGDILFYGKLTDKTTTFDIASNPIDASLVSNTSVANLFAELQMQFDNYFKENTTTLEAETTSNTTMKLKATVKQASILKDLFLPKLESLSPMAITVDFNAENRSLTAIANAPQILYNGSSVDSLDFSLNAEKETLDFDFNLGELKTGALAVQKIRLNGNLKNQVLFTDFIAMDGDEKLIQIASEITRNQDSTYVHINPEGLIINKKNWTILPDNKVTYATNSLSFNDFKLSQNNQQITISNSLAKEKVAHVGLNFENFQLRTITSIFNQEKLLASGKLNGEFILENPFTDVGIIAEAKITDLQVMEVPFGTLDLNAKSGNASNYNLNLAVTGQNLNLTIIGDYVANENGAPLDFDIDLKNLELKAVEQFASMYISKTSGNISGDFKLTGTTVKPSLLGALNFNNANVTINAFNAAFALPQESIKVDEAGIYFNQFKMLDVNKNPFVLDGKITTENLMNPAFDLTMKAKNIEVLNSTKEAHDLFYGKVNLDADVAVTGTLQLPVVRGSMEINDTSDFTYVIPEEEVNIVEKEGVVIFVNKENPDDILTNQNDVSSTAILRGYDIDADLSISKNAVFNIIVDERTGDNLKVSGAGDFKFGISENGDMSLSGKYEVDSGHYEVSLYNLVNRRFEIAQGSNIIWRGNPFEADMDIKAIYRVETAASGLMANQLTGESASVVSKYRQKLPFLVYLNLEGQLLQPEISFNLDIPKDSQGELGGAVYAEVQQLNNREDELNKQVFSLLVLNQFFPSATNDGSSGGSLSIARDNANNVLSNQLNNFSNKLLGNSGIELDFGLSSYTDYQGNSPTDRTQLDINARKRLFNDRLIVEVGSGLDIQENSQNAGQTTPLVGTVNIQYLFDQNGRWRLKAYRKNDFENVIDGQIILTGISLIFNQEFNKFEELFAKTVKEEVEKTTKEEKEKKTTKDESKQ</sequence>
<gene>
    <name evidence="7" type="ORF">KAOT1_11847</name>
</gene>
<organism evidence="7 8">
    <name type="scientific">Kordia algicida OT-1</name>
    <dbReference type="NCBI Taxonomy" id="391587"/>
    <lineage>
        <taxon>Bacteria</taxon>
        <taxon>Pseudomonadati</taxon>
        <taxon>Bacteroidota</taxon>
        <taxon>Flavobacteriia</taxon>
        <taxon>Flavobacteriales</taxon>
        <taxon>Flavobacteriaceae</taxon>
        <taxon>Kordia</taxon>
    </lineage>
</organism>
<protein>
    <recommendedName>
        <fullName evidence="6">Translocation and assembly module TamB C-terminal domain-containing protein</fullName>
    </recommendedName>
</protein>
<dbReference type="EMBL" id="ABIB01000001">
    <property type="protein sequence ID" value="EDP97905.1"/>
    <property type="molecule type" value="Genomic_DNA"/>
</dbReference>
<keyword evidence="2" id="KW-0812">Transmembrane</keyword>